<dbReference type="Pfam" id="PF16868">
    <property type="entry name" value="NMT1_3"/>
    <property type="match status" value="1"/>
</dbReference>
<feature type="chain" id="PRO_5045288511" evidence="1">
    <location>
        <begin position="26"/>
        <end position="335"/>
    </location>
</feature>
<dbReference type="SUPFAM" id="SSF53850">
    <property type="entry name" value="Periplasmic binding protein-like II"/>
    <property type="match status" value="1"/>
</dbReference>
<accession>A0ABT3YJA2</accession>
<dbReference type="PANTHER" id="PTHR42941">
    <property type="entry name" value="SLL1037 PROTEIN"/>
    <property type="match status" value="1"/>
</dbReference>
<sequence length="335" mass="35364">MLNNFKQVIAAAVIAAAFAMPAVDASAQSRITIGTNPQGSLYYTIGGGMAAALQDRLGRQVTVQPFTGSSVYLPLISAGELTLGLNSSIDINDSYSGSGDSKPLANLRVLARLWPLRLAFIVRADSDMRSVADLKGKRTVTEFAALAAVSQVNVATLEAAGLSLDDVEQVTVSGLTTGLEGLTENQLDATSAAIGIPMVQQANAGIPGGIRYLTLEGENATKAFFDERLPGLYPMTVNANPRMPEITDPVVVSAFDIYLTASADTSDEEVQAILGALYEAFPQLQEDYPPLRGGAQDMLSAPTNTAPYHSGAVAFWKERGMWTDENDALEASLAN</sequence>
<gene>
    <name evidence="2" type="ORF">OEG82_18425</name>
</gene>
<organism evidence="2 3">
    <name type="scientific">Hoeflea ulvae</name>
    <dbReference type="NCBI Taxonomy" id="2983764"/>
    <lineage>
        <taxon>Bacteria</taxon>
        <taxon>Pseudomonadati</taxon>
        <taxon>Pseudomonadota</taxon>
        <taxon>Alphaproteobacteria</taxon>
        <taxon>Hyphomicrobiales</taxon>
        <taxon>Rhizobiaceae</taxon>
        <taxon>Hoeflea</taxon>
    </lineage>
</organism>
<keyword evidence="3" id="KW-1185">Reference proteome</keyword>
<dbReference type="EMBL" id="JAOVZQ010000001">
    <property type="protein sequence ID" value="MCY0095977.1"/>
    <property type="molecule type" value="Genomic_DNA"/>
</dbReference>
<evidence type="ECO:0000313" key="2">
    <source>
        <dbReference type="EMBL" id="MCY0095977.1"/>
    </source>
</evidence>
<proteinExistence type="predicted"/>
<reference evidence="2" key="1">
    <citation type="submission" date="2022-10" db="EMBL/GenBank/DDBJ databases">
        <title>Hoeflea sp. J2-29, isolated from marine algae.</title>
        <authorList>
            <person name="Kristyanto S."/>
            <person name="Kim J.M."/>
            <person name="Jeon C.O."/>
        </authorList>
    </citation>
    <scope>NUCLEOTIDE SEQUENCE</scope>
    <source>
        <strain evidence="2">J2-29</strain>
    </source>
</reference>
<dbReference type="NCBIfam" id="TIGR02122">
    <property type="entry name" value="TRAP_TAXI"/>
    <property type="match status" value="1"/>
</dbReference>
<evidence type="ECO:0000256" key="1">
    <source>
        <dbReference type="SAM" id="SignalP"/>
    </source>
</evidence>
<dbReference type="Gene3D" id="3.40.190.10">
    <property type="entry name" value="Periplasmic binding protein-like II"/>
    <property type="match status" value="2"/>
</dbReference>
<feature type="signal peptide" evidence="1">
    <location>
        <begin position="1"/>
        <end position="25"/>
    </location>
</feature>
<dbReference type="InterPro" id="IPR011852">
    <property type="entry name" value="TRAP_TAXI"/>
</dbReference>
<comment type="caution">
    <text evidence="2">The sequence shown here is derived from an EMBL/GenBank/DDBJ whole genome shotgun (WGS) entry which is preliminary data.</text>
</comment>
<name>A0ABT3YJA2_9HYPH</name>
<protein>
    <submittedName>
        <fullName evidence="2">TAXI family TRAP transporter solute-binding subunit</fullName>
    </submittedName>
</protein>
<evidence type="ECO:0000313" key="3">
    <source>
        <dbReference type="Proteomes" id="UP001081283"/>
    </source>
</evidence>
<dbReference type="PANTHER" id="PTHR42941:SF1">
    <property type="entry name" value="SLL1037 PROTEIN"/>
    <property type="match status" value="1"/>
</dbReference>
<keyword evidence="1" id="KW-0732">Signal</keyword>
<dbReference type="RefSeq" id="WP_267613835.1">
    <property type="nucleotide sequence ID" value="NZ_JAOVZQ010000001.1"/>
</dbReference>
<dbReference type="Proteomes" id="UP001081283">
    <property type="component" value="Unassembled WGS sequence"/>
</dbReference>